<gene>
    <name evidence="4" type="ORF">LHJ74_19165</name>
</gene>
<keyword evidence="2" id="KW-0804">Transcription</keyword>
<dbReference type="InterPro" id="IPR036388">
    <property type="entry name" value="WH-like_DNA-bd_sf"/>
</dbReference>
<dbReference type="PANTHER" id="PTHR34580:SF1">
    <property type="entry name" value="PROTEIN PAFC"/>
    <property type="match status" value="1"/>
</dbReference>
<dbReference type="InterPro" id="IPR001034">
    <property type="entry name" value="DeoR_HTH"/>
</dbReference>
<comment type="caution">
    <text evidence="4">The sequence shown here is derived from an EMBL/GenBank/DDBJ whole genome shotgun (WGS) entry which is preliminary data.</text>
</comment>
<protein>
    <submittedName>
        <fullName evidence="4">WYL domain-containing protein</fullName>
    </submittedName>
</protein>
<dbReference type="InterPro" id="IPR051534">
    <property type="entry name" value="CBASS_pafABC_assoc_protein"/>
</dbReference>
<dbReference type="PROSITE" id="PS51000">
    <property type="entry name" value="HTH_DEOR_2"/>
    <property type="match status" value="1"/>
</dbReference>
<dbReference type="InterPro" id="IPR026881">
    <property type="entry name" value="WYL_dom"/>
</dbReference>
<evidence type="ECO:0000256" key="1">
    <source>
        <dbReference type="ARBA" id="ARBA00023015"/>
    </source>
</evidence>
<reference evidence="4 5" key="1">
    <citation type="submission" date="2021-10" db="EMBL/GenBank/DDBJ databases">
        <title>Streptomyces gossypii sp. nov., isolated from soil collected from cotton field.</title>
        <authorList>
            <person name="Ge X."/>
            <person name="Chen X."/>
            <person name="Liu W."/>
        </authorList>
    </citation>
    <scope>NUCLEOTIDE SEQUENCE [LARGE SCALE GENOMIC DNA]</scope>
    <source>
        <strain evidence="4 5">N2-109</strain>
    </source>
</reference>
<dbReference type="Pfam" id="PF08279">
    <property type="entry name" value="HTH_11"/>
    <property type="match status" value="1"/>
</dbReference>
<dbReference type="InterPro" id="IPR036390">
    <property type="entry name" value="WH_DNA-bd_sf"/>
</dbReference>
<dbReference type="InterPro" id="IPR057727">
    <property type="entry name" value="WCX_dom"/>
</dbReference>
<dbReference type="PANTHER" id="PTHR34580">
    <property type="match status" value="1"/>
</dbReference>
<dbReference type="RefSeq" id="WP_260219312.1">
    <property type="nucleotide sequence ID" value="NZ_JAJAGO010000008.1"/>
</dbReference>
<dbReference type="EMBL" id="JAJAGO010000008">
    <property type="protein sequence ID" value="MCT2591995.1"/>
    <property type="molecule type" value="Genomic_DNA"/>
</dbReference>
<dbReference type="Gene3D" id="1.10.10.10">
    <property type="entry name" value="Winged helix-like DNA-binding domain superfamily/Winged helix DNA-binding domain"/>
    <property type="match status" value="1"/>
</dbReference>
<dbReference type="SUPFAM" id="SSF46785">
    <property type="entry name" value="Winged helix' DNA-binding domain"/>
    <property type="match status" value="1"/>
</dbReference>
<evidence type="ECO:0000259" key="3">
    <source>
        <dbReference type="PROSITE" id="PS51000"/>
    </source>
</evidence>
<dbReference type="PROSITE" id="PS52050">
    <property type="entry name" value="WYL"/>
    <property type="match status" value="1"/>
</dbReference>
<sequence length="353" mass="39256">MKSDRLLSLLLLLQTRAKVPAAELAQRLEVSARTIYRDVDSLSAAGVPVYAERGRHGGIALLPGFRTDVTGLTSDESRALFVLASQSAHSALGLEKALSSALRKVMVALPAPHRPAAELTSRRILVDPDRWMSGPRPDRPARRATAVDLDVLHTAVFADRRLRLRYRHSGETEPRTYTVDPYGLVAKAGTWYLVADLRGRPQLFRADRMRSATVTDAPVRRREGVELADAWEVLRREVEHRPEGVRVRARVRRSRFDLFARIVGPTLISPEPEAEPEARPEAELQLRPQQGPFAESGPEAAEWVTVELSFPVLTAVRQLLQFGTDIEVLTPPEARTELTRIATQITTLYAPAP</sequence>
<evidence type="ECO:0000256" key="2">
    <source>
        <dbReference type="ARBA" id="ARBA00023163"/>
    </source>
</evidence>
<organism evidence="4 5">
    <name type="scientific">Streptomyces gossypii</name>
    <dbReference type="NCBI Taxonomy" id="2883101"/>
    <lineage>
        <taxon>Bacteria</taxon>
        <taxon>Bacillati</taxon>
        <taxon>Actinomycetota</taxon>
        <taxon>Actinomycetes</taxon>
        <taxon>Kitasatosporales</taxon>
        <taxon>Streptomycetaceae</taxon>
        <taxon>Streptomyces</taxon>
    </lineage>
</organism>
<evidence type="ECO:0000313" key="4">
    <source>
        <dbReference type="EMBL" id="MCT2591995.1"/>
    </source>
</evidence>
<dbReference type="InterPro" id="IPR013196">
    <property type="entry name" value="HTH_11"/>
</dbReference>
<keyword evidence="1" id="KW-0805">Transcription regulation</keyword>
<proteinExistence type="predicted"/>
<accession>A0ABT2JVU9</accession>
<dbReference type="Proteomes" id="UP001156389">
    <property type="component" value="Unassembled WGS sequence"/>
</dbReference>
<dbReference type="Pfam" id="PF13280">
    <property type="entry name" value="WYL"/>
    <property type="match status" value="1"/>
</dbReference>
<dbReference type="Pfam" id="PF25583">
    <property type="entry name" value="WCX"/>
    <property type="match status" value="1"/>
</dbReference>
<name>A0ABT2JVU9_9ACTN</name>
<keyword evidence="5" id="KW-1185">Reference proteome</keyword>
<evidence type="ECO:0000313" key="5">
    <source>
        <dbReference type="Proteomes" id="UP001156389"/>
    </source>
</evidence>
<feature type="domain" description="HTH deoR-type" evidence="3">
    <location>
        <begin position="2"/>
        <end position="61"/>
    </location>
</feature>